<dbReference type="PROSITE" id="PS51257">
    <property type="entry name" value="PROKAR_LIPOPROTEIN"/>
    <property type="match status" value="1"/>
</dbReference>
<proteinExistence type="predicted"/>
<reference evidence="2 3" key="1">
    <citation type="submission" date="2020-02" db="EMBL/GenBank/DDBJ databases">
        <title>Rhodobacter translucens sp. nov., a novel bacterium isolated from activated sludge.</title>
        <authorList>
            <person name="Liu J."/>
        </authorList>
    </citation>
    <scope>NUCLEOTIDE SEQUENCE [LARGE SCALE GENOMIC DNA]</scope>
    <source>
        <strain evidence="2 3">HX-7-19</strain>
    </source>
</reference>
<keyword evidence="3" id="KW-1185">Reference proteome</keyword>
<evidence type="ECO:0000313" key="2">
    <source>
        <dbReference type="EMBL" id="NGQ91056.1"/>
    </source>
</evidence>
<organism evidence="2 3">
    <name type="scientific">Paragemmobacter kunshanensis</name>
    <dbReference type="NCBI Taxonomy" id="2583234"/>
    <lineage>
        <taxon>Bacteria</taxon>
        <taxon>Pseudomonadati</taxon>
        <taxon>Pseudomonadota</taxon>
        <taxon>Alphaproteobacteria</taxon>
        <taxon>Rhodobacterales</taxon>
        <taxon>Paracoccaceae</taxon>
        <taxon>Paragemmobacter</taxon>
    </lineage>
</organism>
<gene>
    <name evidence="2" type="ORF">G5V65_09110</name>
</gene>
<accession>A0A6M1TW57</accession>
<name>A0A6M1TW57_9RHOB</name>
<evidence type="ECO:0000313" key="3">
    <source>
        <dbReference type="Proteomes" id="UP000474758"/>
    </source>
</evidence>
<evidence type="ECO:0000256" key="1">
    <source>
        <dbReference type="SAM" id="SignalP"/>
    </source>
</evidence>
<dbReference type="RefSeq" id="WP_165049195.1">
    <property type="nucleotide sequence ID" value="NZ_JAALFE010000007.1"/>
</dbReference>
<dbReference type="EMBL" id="JAALFE010000007">
    <property type="protein sequence ID" value="NGQ91056.1"/>
    <property type="molecule type" value="Genomic_DNA"/>
</dbReference>
<comment type="caution">
    <text evidence="2">The sequence shown here is derived from an EMBL/GenBank/DDBJ whole genome shotgun (WGS) entry which is preliminary data.</text>
</comment>
<sequence length="45" mass="4876">MSKSTKTLLALCMVAFVAACAAKEEEVVYVDTPVSTEPTYTGKYK</sequence>
<feature type="chain" id="PRO_5026994705" description="Lipoprotein" evidence="1">
    <location>
        <begin position="22"/>
        <end position="45"/>
    </location>
</feature>
<feature type="signal peptide" evidence="1">
    <location>
        <begin position="1"/>
        <end position="21"/>
    </location>
</feature>
<dbReference type="Proteomes" id="UP000474758">
    <property type="component" value="Unassembled WGS sequence"/>
</dbReference>
<protein>
    <recommendedName>
        <fullName evidence="4">Lipoprotein</fullName>
    </recommendedName>
</protein>
<evidence type="ECO:0008006" key="4">
    <source>
        <dbReference type="Google" id="ProtNLM"/>
    </source>
</evidence>
<keyword evidence="1" id="KW-0732">Signal</keyword>
<dbReference type="AlphaFoldDB" id="A0A6M1TW57"/>